<dbReference type="Pfam" id="PF06580">
    <property type="entry name" value="His_kinase"/>
    <property type="match status" value="1"/>
</dbReference>
<dbReference type="RefSeq" id="WP_077114027.1">
    <property type="nucleotide sequence ID" value="NZ_JAFBFH010000017.1"/>
</dbReference>
<dbReference type="EMBL" id="JAFBFH010000017">
    <property type="protein sequence ID" value="MBM7715717.1"/>
    <property type="molecule type" value="Genomic_DNA"/>
</dbReference>
<keyword evidence="4" id="KW-0418">Kinase</keyword>
<dbReference type="InterPro" id="IPR010559">
    <property type="entry name" value="Sig_transdc_His_kin_internal"/>
</dbReference>
<comment type="caution">
    <text evidence="4">The sequence shown here is derived from an EMBL/GenBank/DDBJ whole genome shotgun (WGS) entry which is preliminary data.</text>
</comment>
<feature type="domain" description="Histidine kinase/HSP90-like ATPase" evidence="2">
    <location>
        <begin position="152"/>
        <end position="248"/>
    </location>
</feature>
<dbReference type="SUPFAM" id="SSF55874">
    <property type="entry name" value="ATPase domain of HSP90 chaperone/DNA topoisomerase II/histidine kinase"/>
    <property type="match status" value="1"/>
</dbReference>
<feature type="transmembrane region" description="Helical" evidence="1">
    <location>
        <begin position="6"/>
        <end position="27"/>
    </location>
</feature>
<dbReference type="Pfam" id="PF02518">
    <property type="entry name" value="HATPase_c"/>
    <property type="match status" value="1"/>
</dbReference>
<dbReference type="PANTHER" id="PTHR34220:SF7">
    <property type="entry name" value="SENSOR HISTIDINE KINASE YPDA"/>
    <property type="match status" value="1"/>
</dbReference>
<keyword evidence="5" id="KW-1185">Reference proteome</keyword>
<keyword evidence="4" id="KW-0808">Transferase</keyword>
<evidence type="ECO:0000256" key="1">
    <source>
        <dbReference type="SAM" id="Phobius"/>
    </source>
</evidence>
<gene>
    <name evidence="4" type="ORF">JOC94_002706</name>
</gene>
<proteinExistence type="predicted"/>
<evidence type="ECO:0000259" key="3">
    <source>
        <dbReference type="Pfam" id="PF06580"/>
    </source>
</evidence>
<dbReference type="InterPro" id="IPR050640">
    <property type="entry name" value="Bact_2-comp_sensor_kinase"/>
</dbReference>
<keyword evidence="1" id="KW-0812">Transmembrane</keyword>
<keyword evidence="1" id="KW-0472">Membrane</keyword>
<accession>A0ABS2R7T2</accession>
<protein>
    <submittedName>
        <fullName evidence="4">Sensor histidine kinase YesM</fullName>
    </submittedName>
</protein>
<dbReference type="Proteomes" id="UP000823485">
    <property type="component" value="Unassembled WGS sequence"/>
</dbReference>
<dbReference type="GO" id="GO:0016301">
    <property type="term" value="F:kinase activity"/>
    <property type="evidence" value="ECO:0007669"/>
    <property type="project" value="UniProtKB-KW"/>
</dbReference>
<evidence type="ECO:0000313" key="5">
    <source>
        <dbReference type="Proteomes" id="UP000823485"/>
    </source>
</evidence>
<sequence length="268" mass="30947">MVSYENFFLFILISILGPVIGLLILIINNAFEKQIYLLEVENSKVLLEKELETTKYIRLNQQIQPHFLFNALNSMFGLIRLKKYDRLSETFEHMILYLRSKYHQEQTLYSLREEMEYTKHFLAIQQLRFGERLHIKWDVEEGTEELLVIPYLLQTLVENAFKHGIEKVEGPGIVHIMIQSTARRLSIVVKDNGPGFAFNPLEEESTIGIGLNNVSKRLNLLFGEEACMEFLLDEQQEEHGGKVVVSLPKICDKSELGGETINEHFGSG</sequence>
<keyword evidence="1" id="KW-1133">Transmembrane helix</keyword>
<dbReference type="InterPro" id="IPR036890">
    <property type="entry name" value="HATPase_C_sf"/>
</dbReference>
<organism evidence="4 5">
    <name type="scientific">Siminovitchia thermophila</name>
    <dbReference type="NCBI Taxonomy" id="1245522"/>
    <lineage>
        <taxon>Bacteria</taxon>
        <taxon>Bacillati</taxon>
        <taxon>Bacillota</taxon>
        <taxon>Bacilli</taxon>
        <taxon>Bacillales</taxon>
        <taxon>Bacillaceae</taxon>
        <taxon>Siminovitchia</taxon>
    </lineage>
</organism>
<feature type="domain" description="Signal transduction histidine kinase internal region" evidence="3">
    <location>
        <begin position="58"/>
        <end position="133"/>
    </location>
</feature>
<dbReference type="InterPro" id="IPR003594">
    <property type="entry name" value="HATPase_dom"/>
</dbReference>
<reference evidence="4 5" key="1">
    <citation type="submission" date="2021-01" db="EMBL/GenBank/DDBJ databases">
        <title>Genomic Encyclopedia of Type Strains, Phase IV (KMG-IV): sequencing the most valuable type-strain genomes for metagenomic binning, comparative biology and taxonomic classification.</title>
        <authorList>
            <person name="Goeker M."/>
        </authorList>
    </citation>
    <scope>NUCLEOTIDE SEQUENCE [LARGE SCALE GENOMIC DNA]</scope>
    <source>
        <strain evidence="4 5">DSM 105453</strain>
    </source>
</reference>
<dbReference type="Gene3D" id="3.30.565.10">
    <property type="entry name" value="Histidine kinase-like ATPase, C-terminal domain"/>
    <property type="match status" value="1"/>
</dbReference>
<evidence type="ECO:0000259" key="2">
    <source>
        <dbReference type="Pfam" id="PF02518"/>
    </source>
</evidence>
<dbReference type="PANTHER" id="PTHR34220">
    <property type="entry name" value="SENSOR HISTIDINE KINASE YPDA"/>
    <property type="match status" value="1"/>
</dbReference>
<name>A0ABS2R7T2_9BACI</name>
<evidence type="ECO:0000313" key="4">
    <source>
        <dbReference type="EMBL" id="MBM7715717.1"/>
    </source>
</evidence>